<keyword evidence="2" id="KW-0472">Membrane</keyword>
<dbReference type="NCBIfam" id="NF033897">
    <property type="entry name" value="GUMAP_C"/>
    <property type="match status" value="1"/>
</dbReference>
<reference evidence="3 4" key="1">
    <citation type="journal article" date="2015" name="Genome Announc.">
        <title>Genome Sequence of Ureaplasma diversum Strain ATCC 49782.</title>
        <authorList>
            <person name="Marques L.M."/>
            <person name="Guimaraes A.M."/>
            <person name="Martins H.B."/>
            <person name="Rezende I.S."/>
            <person name="Barbosa M.S."/>
            <person name="Campos G.B."/>
            <person name="do Nascimento N.C."/>
            <person name="Dos Santos A.P."/>
            <person name="Amorim A.T."/>
            <person name="Santos V.M."/>
            <person name="Messick J.B."/>
            <person name="Timenetsky J."/>
        </authorList>
    </citation>
    <scope>NUCLEOTIDE SEQUENCE [LARGE SCALE GENOMIC DNA]</scope>
    <source>
        <strain evidence="3 4">ATCC 49782</strain>
    </source>
</reference>
<gene>
    <name evidence="3" type="ORF">JM47_03230</name>
</gene>
<name>A0A0C5RCB2_9BACT</name>
<organism evidence="3 4">
    <name type="scientific">Ureaplasma diversum</name>
    <dbReference type="NCBI Taxonomy" id="42094"/>
    <lineage>
        <taxon>Bacteria</taxon>
        <taxon>Bacillati</taxon>
        <taxon>Mycoplasmatota</taxon>
        <taxon>Mycoplasmoidales</taxon>
        <taxon>Mycoplasmoidaceae</taxon>
        <taxon>Ureaplasma</taxon>
    </lineage>
</organism>
<accession>A0A0C5RCB2</accession>
<dbReference type="PATRIC" id="fig|42094.4.peg.642"/>
<dbReference type="HOGENOM" id="CLU_223446_0_0_14"/>
<keyword evidence="2" id="KW-0812">Transmembrane</keyword>
<keyword evidence="2" id="KW-1133">Transmembrane helix</keyword>
<evidence type="ECO:0000313" key="4">
    <source>
        <dbReference type="Proteomes" id="UP000032261"/>
    </source>
</evidence>
<evidence type="ECO:0000256" key="2">
    <source>
        <dbReference type="SAM" id="Phobius"/>
    </source>
</evidence>
<dbReference type="STRING" id="42094.JM47_03230"/>
<sequence>MSNKNEDSKTLNSLLHAVSKPNANDLLEFNSAEIVYNNADDSNVGTVKTENTFYTIFDLVRNNFNIKATVQEALDKGVTISGTVYSAATGWVIEGEPDQNNGSLKIKKNDNSATKTLFDSAGYYTRKIPIGHAFETLDENGVYQYTHLQDYTNFLETLKENSFHKLNESTFIKIRTFIQSLNEPALSNISLAKLTVNNEQLIIVNGTDKNLQNVTFVIDKLPIVYKYDDLQAELPTYEEVEAANFDYAEAVFQKIRNSSKDRVFNNILVKNNINQKDGKVKIIVDGTIEVNDGNKTMLITPSKTGYQYIKYDRSVDAAKADTKNPYQYDLEEISRFLELITAKGNGLENAIQLSSVVENKLYNSLLAQYKISAIASKIYYDSAKSRIVIVDDSNYARKVLVLENIPNIITIDSLMKFKDTTNPNHNKPLISIDEVAQKTEFNNKEFKKIIQDLLVEKLTLAKDNQVGSVFVSGDVSKAEITEEDKKLYDKNAKFEVYKVKVATTDGIERFIYALNRNKFYSANGDIEVFKDKVEYEKNEANVVTVYLNVKDVKLNQLSTFVEQFKDTADSSNQQPIFDKNKAKIKRFIQKLSDRSNNDKFIVIDTDRETPTSKVLIIYGLPRVITTNEAFDNFDTEASIDKLIESSIKDKNNAKSSKELYIDILNKQLKRKQGDNNKGFINGNEFDFNPSPSNGSNSSSARIDFDIEKNKHLIELKKREGSEDIIFTKIRIEKGLASNPNGIIPQVKKAKWSPLDNQSLEFFALYDSLAADTSNPNAKVLTSQILNYEFIRVNTGLIAQGTIEYRYDEGLIIIKDPNIQEAVIFTNVPKLTLVQDVFKNMSQNSISGIPNNIVDAMISKYNSANSLNEYNNKALIEDIVSKKTSGNLVLGNYKLSKDSKQYTTSVTVKNNLDDGPNNAQRRYKTFVYEVTENSQQDNKVKIYDNVNYIDSKRAYELYSKTVPMSQWKAVYDLIGNKNTYENGVSINEIELVAPKLVSKLLADVADEGFGFLKTKPDYLNDDTYPTKLFIIERDGNKELVIAGLRKNKSGPLNADNNRAILSILSIQQIPNIANAADISLTLPTLEEVVAADGNLEKAIKDKINSTTKKFNFDYNYTKNVNGNLTLDEHQVKFDFDKTEKREFVRLYKGVDNSFGSITIFDTKPMINVIGTDYTKPTEYEHTLKYWQGFAENSTLSDQQKEQLIRDLIDEQKRVDQNLRNYNFNVTSKTTVELNKDQGKLIIFEDGTKKSTTKIVVVYNVPKVISNHEIFENTQTSLSTELQILNEYEANTLKAIRSVLQNKRSEIVKNNKAFGYSIKDNETMIYDPQNKRITFGDQVINVVFLEEYEAVHARIFNNVNQFKDLVSNQLKTIDQKEDISNYAQNPDVQAIKSTLAGKDLKKIFKVGIKIVVEATENGKPKYYLFLSSPDFATDVTEGIKWKDVYEAIDFVNKSPTFNTNVQDQLITEALNSKIRNGKIVITDKEFDPATIRYTYRFDNNKNINLIKMSGSASGELELIIQDGTKIGSVDSQPIDNIIPLDKAENLAKLQAIIKAVEDAPELEKKGQKSIKSANVLTAYPELKIGEHNFDKVYLDTNKNVLWLINTTLNKGYALTNIPSQTTISIDDTTEQWFKSTELLKYDLSPLRLVQAHVTSSSQPTIAGINFGADSNPRVQQIGDFYLITYNNKRLIVKDTTKYHLQPSELISSKRFVTDPEQFKTFYTELENKKVATPYSSLTSKYDETKNLIDQNSISESATFLAIRHGNENVILVVDTKDSVKNVYLINNLPEVVAPSKIAIPSVYDFLKYTGDEETRFNNAVKNKLDDSGNSSNQSIKLIGQEVAWNEAQVQIDKSARSIKVFDRSNTRLFEINNFDYLPEYKLATISSDFNFLDKYELLKEIKKLKDADSTLDTSDENKEDPSTKKRPQKQITEQFLKNKIVQSAIKQAYGEGTVFTQLSKISVEHLLVTNNHSDKDRIILRLFDDQNRVIKALIITNVTRVVDNEETIKVSREEIINQILKTGANESIANLFETKLVQNITQGVNTKIDGIYQYNKSIKATKEGRYILVEDPTKIDQPFVIILKTNYLDFPASLNLEIFEIKKYQQNIELLNTKTNKTAKLTELANKELNSIVNEYSENINLSEVDVQLEDDKLIFSTNDQLLVGHNLPKIIKAYNNTSQNINHLPSIDEIAKALDQTTSVVKAYEDFYKKKANSGNEFTISTNKNSPAETFKFNKDKVSFKFNDDDTLKITSTDQSNKTTVNIILPTEYEQDSFSVINAISKDPDQTYQLLKLITDKSQETTLSEEMRKTSFLANDDSLPADFLKDGETIKIRYLLESNKIILKNETQKKTVVFYNVNRVIGSEKIYETKDIVLADKSTQDFILDKIKNDTTNQLKWDGITVEKPSDSKEIKVTNIGIANNSLVSKPGSAIAQFTVIDNYIYHVGREKFNAEEEIVEVIDFDTWAKKITTQEQTVEATQIPEEVSKEIFSSLYGNIDKATAKVFKVEKDGKPLIVIKGTNKTSKLGHVIIIHNLPKVFDGDANSLPIPTIKQLASSIGLSGPDLINAEKILNNTLIKLLKDQSGEIFHTDIKANEANIEVTRDDDKKQYSYIVSGSSGSKVTLKTKKAIPNVYAYDGARDTLREGLKVSDFEHKYEELKAKSADNNVKYSEIKDNEIIVKLLANSNVNSDAKDKITQHPADFLVYFDKDTNRIMIGSDTQAVLLIFGNIIKTATNENAIGTSQHLLYKYGEAVEANFDLSSLILKKLNELEPNDLEINGYPFTKPFAFVNKNTDGSFLFKDSKSETTEDNLYFVDRTTYTQKDLINHSFTNLTKFYNDVKQVLQKEPKYLLKKTSEVNNDDLTNIVNSLDFKDPSNVEIVLGGNNLALVGVDKATNKTKVVKLITPSVQEAPFTLSNDDLTNVEGSTLDEKVANATANALKKLAQQQYEEAIRANPSLAETLNPNEVTLDGNKINLNAPNVKYVTKVDPNNENRRIVEVIKDNKVVATITMPNDLPNIKVVEWSETQATPFETWNILYNIYKNSAADSTNEKLKNIRFVDLDRETKANQSIFKVDFIDKVIKAQKLESLLSENNRSIEYNKERNEIILRSANSSLVFSNVTKVVIAENLYNASKGYVDNSTPVFNSKNPLSALDQYIKTDAPKDLAAQSVELKDEFNTWSVKQVQQIEDLTSKYKDSFVFKLATNKENDFVYVIDIRTYNNDHVSVKNDFNNNLNDFVTTRSKLNYLEAKPVDEVNSPTLSKHAANLNLEKAYVIKKQINGKDVFVLFGSKTSEREQKNSANKVSVYAPFVYVLDGLPIVPEANILLPNETDVLNSDLSHADLIKKMLENPAIYAQSGSPATINFGGQKVTLPIKQVLVGDDGGIVIVDANDEQVSVPSKPTTVIYKDYSVGVDSPAPDNPSQDFRFLDIKSAKALFDLIDNQEPTKQTQRELTADIKANPLLKKILDDYNNTVKSITNNDWSLDKATIEYNRSKNMIIIRDNAPSDKNPRILLIKNVPKIVYANELSTNKNHVFRLVDNNFNLLDLVKNKVDEVINENRLVKSYTIGNATPNFKTKTVSAYSNLNNISAQDTPYPDYPNTYVINYTVNDSNNTNKALFVYDLTQVVKREPSFTNFVLLHNQIKALGSQKTFNEINKITNVELKSVVRGVFGDDKDYNKLQATHYNGYLLFVLFNDLNNPIKVLSVKLPKLIDQNDITLPTKDDIINSTLSVNELILNSFKDNNKYPVDSNGLINIDGLKVNPQEIDIVINDDNTISIIKANTDPAEILARIVADNPQYPKRALIDSKATEHVNERNPEAIYELVQAINKLSFGEPTEVKLTEQMIQNSYLKNKLMSAFEDDDIWFNFNATTIRYDIENNRISIDNNNPNNAKILVINNVDRVIKDYENPTSFLFEPQDIIRAFNIDRARLYRENKLTSDQLILGAIARSVARKDLSSPYNYYKLELKNDGVITKVDLNFIPVDDPTITRNKDAQPWKRYVSLKTKNDQEYIIIHDTYYNFSKLDGNEVIKDNTAYKKLVDQILKSNQNLVFDNNIVNKKELDQWLEDIKKDNNINTDQELYLSISAGSNLVLRTENNKHKYFYVLNNVPVVATEKDINLKLPTDEQVLAHNGDYAKAVKAKLVDPNEFPRDENNRINFYNISIDPDKIEVISRDDGSVEFYNQEDGNRIIIAITPTVLPPNYTIDNNFLDDAVLAKEIYQLIKIANAPNKAKPNQKELNQALRSNAWIKQFILDQYSDENNPANIETDFTKDWTIQYYPEKNQVVLRGKNTDQQKRAQVIIINQAIKVINDYELYSVADVLGVDNSIEDKLAHLINQKIKNLNRVGEYDLSQPAVVSETEYNNKHAINDPKQNAKYKQIRLANNQLIVVIDNNKYLPFTNGKSIFKNPLKQLELENLLKSKAKVGFDLIDKNTNLPINEELFKHLKDTIGLTESELKNTTVSIQDGFIMVSGARDDGSRFVQKIDFNPNVVSKESIPFVSIDDVIKADGDLGAAYLKLLNDPNKYPLDSNGMIEVNGVKIDPKNAIVEVDPNTNDLLVYEKQKDGSIKLATTIVYKTNADEVSVKYTVAEGQDIYHAYLQDMATRIKTVEMKVENKSPEALKVVHDILKDPIIKSYLPTGFNISDLVTVEFDNTSNKIIIRDNDSNKPHVVIIKTSILQNAPVQINDQVAYNANIDYWMIIVSVVSLIAGIGLIGLIAILAIRFKNKRRTK</sequence>
<dbReference type="KEGG" id="ude:JM47_03230"/>
<evidence type="ECO:0000313" key="3">
    <source>
        <dbReference type="EMBL" id="AJQ45551.1"/>
    </source>
</evidence>
<proteinExistence type="predicted"/>
<dbReference type="Proteomes" id="UP000032261">
    <property type="component" value="Chromosome"/>
</dbReference>
<evidence type="ECO:0000256" key="1">
    <source>
        <dbReference type="SAM" id="MobiDB-lite"/>
    </source>
</evidence>
<dbReference type="RefSeq" id="WP_208894948.1">
    <property type="nucleotide sequence ID" value="NZ_CP009770.1"/>
</dbReference>
<feature type="transmembrane region" description="Helical" evidence="2">
    <location>
        <begin position="4697"/>
        <end position="4722"/>
    </location>
</feature>
<dbReference type="EMBL" id="CP009770">
    <property type="protein sequence ID" value="AJQ45551.1"/>
    <property type="molecule type" value="Genomic_DNA"/>
</dbReference>
<protein>
    <submittedName>
        <fullName evidence="3">Uncharacterized protein</fullName>
    </submittedName>
</protein>
<feature type="region of interest" description="Disordered" evidence="1">
    <location>
        <begin position="1907"/>
        <end position="1927"/>
    </location>
</feature>